<dbReference type="AlphaFoldDB" id="A0A087D439"/>
<evidence type="ECO:0000313" key="2">
    <source>
        <dbReference type="Proteomes" id="UP000029033"/>
    </source>
</evidence>
<proteinExistence type="predicted"/>
<reference evidence="1 2" key="1">
    <citation type="submission" date="2014-03" db="EMBL/GenBank/DDBJ databases">
        <title>Genomics of Bifidobacteria.</title>
        <authorList>
            <person name="Ventura M."/>
            <person name="Milani C."/>
            <person name="Lugli G.A."/>
        </authorList>
    </citation>
    <scope>NUCLEOTIDE SEQUENCE [LARGE SCALE GENOMIC DNA]</scope>
    <source>
        <strain evidence="1 2">LMG 21589</strain>
    </source>
</reference>
<comment type="caution">
    <text evidence="1">The sequence shown here is derived from an EMBL/GenBank/DDBJ whole genome shotgun (WGS) entry which is preliminary data.</text>
</comment>
<evidence type="ECO:0008006" key="3">
    <source>
        <dbReference type="Google" id="ProtNLM"/>
    </source>
</evidence>
<dbReference type="OrthoDB" id="9953869at2"/>
<organism evidence="1 2">
    <name type="scientific">Bifidobacterium scardovii</name>
    <dbReference type="NCBI Taxonomy" id="158787"/>
    <lineage>
        <taxon>Bacteria</taxon>
        <taxon>Bacillati</taxon>
        <taxon>Actinomycetota</taxon>
        <taxon>Actinomycetes</taxon>
        <taxon>Bifidobacteriales</taxon>
        <taxon>Bifidobacteriaceae</taxon>
        <taxon>Bifidobacterium</taxon>
    </lineage>
</organism>
<dbReference type="Proteomes" id="UP000029033">
    <property type="component" value="Unassembled WGS sequence"/>
</dbReference>
<dbReference type="RefSeq" id="WP_051923288.1">
    <property type="nucleotide sequence ID" value="NZ_CAUPKV010000018.1"/>
</dbReference>
<protein>
    <recommendedName>
        <fullName evidence="3">Helix-turn-helix domain-containing protein</fullName>
    </recommendedName>
</protein>
<dbReference type="GeneID" id="85167017"/>
<name>A0A087D439_9BIFI</name>
<dbReference type="EMBL" id="JGZO01000031">
    <property type="protein sequence ID" value="KFI90289.1"/>
    <property type="molecule type" value="Genomic_DNA"/>
</dbReference>
<dbReference type="eggNOG" id="ENOG50322Y3">
    <property type="taxonomic scope" value="Bacteria"/>
</dbReference>
<accession>A0A087D439</accession>
<keyword evidence="2" id="KW-1185">Reference proteome</keyword>
<dbReference type="STRING" id="158787.BSCA_1900"/>
<sequence length="110" mass="12584">MSETKILEHVAMMNELRNQGVRAETTQGVRRDLARQLGVRIPGNQVPMHEREAWTLPDAAKVYGVDRHALQRAANMGLLDTFRPTTARGTKSWRRVTRREMERFLGISGE</sequence>
<gene>
    <name evidence="1" type="ORF">BSCA_1900</name>
</gene>
<evidence type="ECO:0000313" key="1">
    <source>
        <dbReference type="EMBL" id="KFI90289.1"/>
    </source>
</evidence>